<evidence type="ECO:0000256" key="7">
    <source>
        <dbReference type="ARBA" id="ARBA00023242"/>
    </source>
</evidence>
<dbReference type="EMBL" id="DS547115">
    <property type="protein sequence ID" value="EDR05020.1"/>
    <property type="molecule type" value="Genomic_DNA"/>
</dbReference>
<feature type="compositionally biased region" description="Pro residues" evidence="8">
    <location>
        <begin position="140"/>
        <end position="150"/>
    </location>
</feature>
<dbReference type="HOGENOM" id="CLU_017136_0_0_1"/>
<dbReference type="PANTHER" id="PTHR15970:SF2">
    <property type="entry name" value="ELL-ASSOCIATED FACTOR EAF"/>
    <property type="match status" value="1"/>
</dbReference>
<dbReference type="KEGG" id="lbc:LACBIDRAFT_303738"/>
<feature type="region of interest" description="Disordered" evidence="8">
    <location>
        <begin position="317"/>
        <end position="372"/>
    </location>
</feature>
<dbReference type="InterPro" id="IPR019194">
    <property type="entry name" value="Tscrpt_elong_fac_Eaf_N"/>
</dbReference>
<evidence type="ECO:0000256" key="8">
    <source>
        <dbReference type="SAM" id="MobiDB-lite"/>
    </source>
</evidence>
<reference evidence="10 11" key="1">
    <citation type="journal article" date="2008" name="Nature">
        <title>The genome of Laccaria bicolor provides insights into mycorrhizal symbiosis.</title>
        <authorList>
            <person name="Martin F."/>
            <person name="Aerts A."/>
            <person name="Ahren D."/>
            <person name="Brun A."/>
            <person name="Danchin E.G.J."/>
            <person name="Duchaussoy F."/>
            <person name="Gibon J."/>
            <person name="Kohler A."/>
            <person name="Lindquist E."/>
            <person name="Pereda V."/>
            <person name="Salamov A."/>
            <person name="Shapiro H.J."/>
            <person name="Wuyts J."/>
            <person name="Blaudez D."/>
            <person name="Buee M."/>
            <person name="Brokstein P."/>
            <person name="Canbaeck B."/>
            <person name="Cohen D."/>
            <person name="Courty P.E."/>
            <person name="Coutinho P.M."/>
            <person name="Delaruelle C."/>
            <person name="Detter J.C."/>
            <person name="Deveau A."/>
            <person name="DiFazio S."/>
            <person name="Duplessis S."/>
            <person name="Fraissinet-Tachet L."/>
            <person name="Lucic E."/>
            <person name="Frey-Klett P."/>
            <person name="Fourrey C."/>
            <person name="Feussner I."/>
            <person name="Gay G."/>
            <person name="Grimwood J."/>
            <person name="Hoegger P.J."/>
            <person name="Jain P."/>
            <person name="Kilaru S."/>
            <person name="Labbe J."/>
            <person name="Lin Y.C."/>
            <person name="Legue V."/>
            <person name="Le Tacon F."/>
            <person name="Marmeisse R."/>
            <person name="Melayah D."/>
            <person name="Montanini B."/>
            <person name="Muratet M."/>
            <person name="Nehls U."/>
            <person name="Niculita-Hirzel H."/>
            <person name="Oudot-Le Secq M.P."/>
            <person name="Peter M."/>
            <person name="Quesneville H."/>
            <person name="Rajashekar B."/>
            <person name="Reich M."/>
            <person name="Rouhier N."/>
            <person name="Schmutz J."/>
            <person name="Yin T."/>
            <person name="Chalot M."/>
            <person name="Henrissat B."/>
            <person name="Kuees U."/>
            <person name="Lucas S."/>
            <person name="Van de Peer Y."/>
            <person name="Podila G.K."/>
            <person name="Polle A."/>
            <person name="Pukkila P.J."/>
            <person name="Richardson P.M."/>
            <person name="Rouze P."/>
            <person name="Sanders I.R."/>
            <person name="Stajich J.E."/>
            <person name="Tunlid A."/>
            <person name="Tuskan G."/>
            <person name="Grigoriev I.V."/>
        </authorList>
    </citation>
    <scope>NUCLEOTIDE SEQUENCE [LARGE SCALE GENOMIC DNA]</scope>
    <source>
        <strain evidence="11">S238N-H82 / ATCC MYA-4686</strain>
    </source>
</reference>
<sequence length="437" mass="47282">MATSDTRWMPEGRHPVNVGSSLGRALKARKLKGSEPATAKRSNLPDRDFYSFRYKFKPPSVDMTKPGTIEVKRGESTSVTVEYPGSQAGEKQVFLGSEAAAKEWECVLIYDEETGTYTLEKLDSCMTLTYQRKAASSAPRPAPAAAPSPAPKNTARDTVDEDILGLIDEDAEGEADVELVPNAIAQRQEEEEEEEEEEEIDIPPRPVSPPKPIPKVTRPVKPLPKSRVDLPPTPSPAPVPQVIIKPAPPKPRPIPKVKKAKKEPEVTVLSDADEEVLQFGKPAKRARPSTPNPPANPVSSGLALPGLSSSYIVPPIPPGQVASGSSTRTAAVPVPPPAPIYSDSEEDWEPVEPSNPPEVTGEADDVFGDDNREEIDVNDFEEELNRQMEGMEDEDFLTTALSEEPEVQPISIEQLVGGAGAELPSDDDYSSSDSDDD</sequence>
<evidence type="ECO:0000256" key="6">
    <source>
        <dbReference type="ARBA" id="ARBA00023163"/>
    </source>
</evidence>
<dbReference type="GeneID" id="6080008"/>
<accession>B0DK72</accession>
<evidence type="ECO:0000259" key="9">
    <source>
        <dbReference type="Pfam" id="PF09816"/>
    </source>
</evidence>
<dbReference type="InParanoid" id="B0DK72"/>
<evidence type="ECO:0000256" key="3">
    <source>
        <dbReference type="ARBA" id="ARBA00022553"/>
    </source>
</evidence>
<dbReference type="AlphaFoldDB" id="B0DK72"/>
<feature type="compositionally biased region" description="Acidic residues" evidence="8">
    <location>
        <begin position="189"/>
        <end position="201"/>
    </location>
</feature>
<dbReference type="PANTHER" id="PTHR15970">
    <property type="entry name" value="ELL-ASSOCIATED FACTOR EAF"/>
    <property type="match status" value="1"/>
</dbReference>
<evidence type="ECO:0000256" key="5">
    <source>
        <dbReference type="ARBA" id="ARBA00023159"/>
    </source>
</evidence>
<keyword evidence="7" id="KW-0539">Nucleus</keyword>
<keyword evidence="5" id="KW-0010">Activator</keyword>
<feature type="compositionally biased region" description="Acidic residues" evidence="8">
    <location>
        <begin position="361"/>
        <end position="372"/>
    </location>
</feature>
<feature type="domain" description="Transcription elongation factor Eaf N-terminal" evidence="9">
    <location>
        <begin position="15"/>
        <end position="133"/>
    </location>
</feature>
<name>B0DK72_LACBS</name>
<evidence type="ECO:0000256" key="2">
    <source>
        <dbReference type="ARBA" id="ARBA00007798"/>
    </source>
</evidence>
<comment type="similarity">
    <text evidence="2">Belongs to the EAF family.</text>
</comment>
<proteinExistence type="inferred from homology"/>
<dbReference type="STRING" id="486041.B0DK72"/>
<organism evidence="11">
    <name type="scientific">Laccaria bicolor (strain S238N-H82 / ATCC MYA-4686)</name>
    <name type="common">Bicoloured deceiver</name>
    <name type="synonym">Laccaria laccata var. bicolor</name>
    <dbReference type="NCBI Taxonomy" id="486041"/>
    <lineage>
        <taxon>Eukaryota</taxon>
        <taxon>Fungi</taxon>
        <taxon>Dikarya</taxon>
        <taxon>Basidiomycota</taxon>
        <taxon>Agaricomycotina</taxon>
        <taxon>Agaricomycetes</taxon>
        <taxon>Agaricomycetidae</taxon>
        <taxon>Agaricales</taxon>
        <taxon>Agaricineae</taxon>
        <taxon>Hydnangiaceae</taxon>
        <taxon>Laccaria</taxon>
    </lineage>
</organism>
<dbReference type="OrthoDB" id="125903at2759"/>
<dbReference type="RefSeq" id="XP_001884410.1">
    <property type="nucleotide sequence ID" value="XM_001884375.1"/>
</dbReference>
<dbReference type="GO" id="GO:0032783">
    <property type="term" value="C:super elongation complex"/>
    <property type="evidence" value="ECO:0007669"/>
    <property type="project" value="InterPro"/>
</dbReference>
<feature type="region of interest" description="Disordered" evidence="8">
    <location>
        <begin position="415"/>
        <end position="437"/>
    </location>
</feature>
<dbReference type="InterPro" id="IPR027093">
    <property type="entry name" value="EAF_fam"/>
</dbReference>
<comment type="subcellular location">
    <subcellularLocation>
        <location evidence="1">Nucleus</location>
    </subcellularLocation>
</comment>
<protein>
    <submittedName>
        <fullName evidence="10">Predicted protein</fullName>
    </submittedName>
</protein>
<dbReference type="Proteomes" id="UP000001194">
    <property type="component" value="Unassembled WGS sequence"/>
</dbReference>
<gene>
    <name evidence="10" type="ORF">LACBIDRAFT_303738</name>
</gene>
<feature type="compositionally biased region" description="Pro residues" evidence="8">
    <location>
        <begin position="203"/>
        <end position="213"/>
    </location>
</feature>
<dbReference type="Pfam" id="PF09816">
    <property type="entry name" value="EAF"/>
    <property type="match status" value="1"/>
</dbReference>
<dbReference type="GO" id="GO:0006368">
    <property type="term" value="P:transcription elongation by RNA polymerase II"/>
    <property type="evidence" value="ECO:0007669"/>
    <property type="project" value="InterPro"/>
</dbReference>
<feature type="region of interest" description="Disordered" evidence="8">
    <location>
        <begin position="136"/>
        <end position="302"/>
    </location>
</feature>
<feature type="compositionally biased region" description="Acidic residues" evidence="8">
    <location>
        <begin position="424"/>
        <end position="437"/>
    </location>
</feature>
<dbReference type="GO" id="GO:0003711">
    <property type="term" value="F:transcription elongation factor activity"/>
    <property type="evidence" value="ECO:0007669"/>
    <property type="project" value="TreeGrafter"/>
</dbReference>
<feature type="compositionally biased region" description="Acidic residues" evidence="8">
    <location>
        <begin position="159"/>
        <end position="177"/>
    </location>
</feature>
<evidence type="ECO:0000313" key="10">
    <source>
        <dbReference type="EMBL" id="EDR05020.1"/>
    </source>
</evidence>
<keyword evidence="11" id="KW-1185">Reference proteome</keyword>
<evidence type="ECO:0000256" key="1">
    <source>
        <dbReference type="ARBA" id="ARBA00004123"/>
    </source>
</evidence>
<keyword evidence="3" id="KW-0597">Phosphoprotein</keyword>
<keyword evidence="6" id="KW-0804">Transcription</keyword>
<keyword evidence="4" id="KW-0805">Transcription regulation</keyword>
<evidence type="ECO:0000256" key="4">
    <source>
        <dbReference type="ARBA" id="ARBA00023015"/>
    </source>
</evidence>
<feature type="region of interest" description="Disordered" evidence="8">
    <location>
        <begin position="1"/>
        <end position="21"/>
    </location>
</feature>
<evidence type="ECO:0000313" key="11">
    <source>
        <dbReference type="Proteomes" id="UP000001194"/>
    </source>
</evidence>